<protein>
    <submittedName>
        <fullName evidence="1">Xyloglucan-specific galacturonosyltransferase 1</fullName>
    </submittedName>
</protein>
<dbReference type="Proteomes" id="UP001060215">
    <property type="component" value="Chromosome 14"/>
</dbReference>
<keyword evidence="2" id="KW-1185">Reference proteome</keyword>
<dbReference type="EMBL" id="CM045771">
    <property type="protein sequence ID" value="KAI7987208.1"/>
    <property type="molecule type" value="Genomic_DNA"/>
</dbReference>
<evidence type="ECO:0000313" key="1">
    <source>
        <dbReference type="EMBL" id="KAI7987208.1"/>
    </source>
</evidence>
<comment type="caution">
    <text evidence="1">The sequence shown here is derived from an EMBL/GenBank/DDBJ whole genome shotgun (WGS) entry which is preliminary data.</text>
</comment>
<evidence type="ECO:0000313" key="2">
    <source>
        <dbReference type="Proteomes" id="UP001060215"/>
    </source>
</evidence>
<accession>A0ACC0FEL3</accession>
<name>A0ACC0FEL3_9ERIC</name>
<proteinExistence type="predicted"/>
<reference evidence="1 2" key="1">
    <citation type="journal article" date="2022" name="Plant J.">
        <title>Chromosome-level genome of Camellia lanceoleosa provides a valuable resource for understanding genome evolution and self-incompatibility.</title>
        <authorList>
            <person name="Gong W."/>
            <person name="Xiao S."/>
            <person name="Wang L."/>
            <person name="Liao Z."/>
            <person name="Chang Y."/>
            <person name="Mo W."/>
            <person name="Hu G."/>
            <person name="Li W."/>
            <person name="Zhao G."/>
            <person name="Zhu H."/>
            <person name="Hu X."/>
            <person name="Ji K."/>
            <person name="Xiang X."/>
            <person name="Song Q."/>
            <person name="Yuan D."/>
            <person name="Jin S."/>
            <person name="Zhang L."/>
        </authorList>
    </citation>
    <scope>NUCLEOTIDE SEQUENCE [LARGE SCALE GENOMIC DNA]</scope>
    <source>
        <strain evidence="1">SQ_2022a</strain>
    </source>
</reference>
<sequence>MHAVLLENPVDRIVKKGITKYMNEEVANAVKVVEEQLQLHRSWVSNSKQATCNGRGIYVYELPPSIGRANSRARQRMVSDSPVLVRAYISFPVLKHPCRVYNQNEAKLFYVPYYGGLDILRWHFKNVSNDVKDSLALDLVKWLESRTPWARNSGKDHVFVLGKISWDFRRFDNSSSWGTRLLELNQMQNPIKLLIERQPWHVNDIGIPHPTHFHPQSDNNVVDWQLKIIRSNRKNLVSFAGAARPGAPDNIRSMLIKQCTNSVECQLLNCSSGSCDKPESIIELFMESEFCLQPPGDSPTRKSVFDSLISGCIPVLFDPFTAYYQYPWHLPQDHEKYSVFIDKEEVREVKVNVVEKLMEVPAMGREEMRKYIVYELLPGLVYGNPNSELEKFQDAFTITMNNLLERVSRL</sequence>
<organism evidence="1 2">
    <name type="scientific">Camellia lanceoleosa</name>
    <dbReference type="NCBI Taxonomy" id="1840588"/>
    <lineage>
        <taxon>Eukaryota</taxon>
        <taxon>Viridiplantae</taxon>
        <taxon>Streptophyta</taxon>
        <taxon>Embryophyta</taxon>
        <taxon>Tracheophyta</taxon>
        <taxon>Spermatophyta</taxon>
        <taxon>Magnoliopsida</taxon>
        <taxon>eudicotyledons</taxon>
        <taxon>Gunneridae</taxon>
        <taxon>Pentapetalae</taxon>
        <taxon>asterids</taxon>
        <taxon>Ericales</taxon>
        <taxon>Theaceae</taxon>
        <taxon>Camellia</taxon>
    </lineage>
</organism>
<gene>
    <name evidence="1" type="ORF">LOK49_LG13G01187</name>
</gene>